<evidence type="ECO:0000313" key="1">
    <source>
        <dbReference type="EMBL" id="KAG5627389.1"/>
    </source>
</evidence>
<name>A0A9J6AS39_SOLCO</name>
<gene>
    <name evidence="1" type="ORF">H5410_012607</name>
</gene>
<dbReference type="EMBL" id="JACXVP010000002">
    <property type="protein sequence ID" value="KAG5627389.1"/>
    <property type="molecule type" value="Genomic_DNA"/>
</dbReference>
<evidence type="ECO:0000313" key="2">
    <source>
        <dbReference type="Proteomes" id="UP000824120"/>
    </source>
</evidence>
<protein>
    <submittedName>
        <fullName evidence="1">Uncharacterized protein</fullName>
    </submittedName>
</protein>
<comment type="caution">
    <text evidence="1">The sequence shown here is derived from an EMBL/GenBank/DDBJ whole genome shotgun (WGS) entry which is preliminary data.</text>
</comment>
<proteinExistence type="predicted"/>
<organism evidence="1 2">
    <name type="scientific">Solanum commersonii</name>
    <name type="common">Commerson's wild potato</name>
    <name type="synonym">Commerson's nightshade</name>
    <dbReference type="NCBI Taxonomy" id="4109"/>
    <lineage>
        <taxon>Eukaryota</taxon>
        <taxon>Viridiplantae</taxon>
        <taxon>Streptophyta</taxon>
        <taxon>Embryophyta</taxon>
        <taxon>Tracheophyta</taxon>
        <taxon>Spermatophyta</taxon>
        <taxon>Magnoliopsida</taxon>
        <taxon>eudicotyledons</taxon>
        <taxon>Gunneridae</taxon>
        <taxon>Pentapetalae</taxon>
        <taxon>asterids</taxon>
        <taxon>lamiids</taxon>
        <taxon>Solanales</taxon>
        <taxon>Solanaceae</taxon>
        <taxon>Solanoideae</taxon>
        <taxon>Solaneae</taxon>
        <taxon>Solanum</taxon>
    </lineage>
</organism>
<reference evidence="1 2" key="1">
    <citation type="submission" date="2020-09" db="EMBL/GenBank/DDBJ databases">
        <title>De no assembly of potato wild relative species, Solanum commersonii.</title>
        <authorList>
            <person name="Cho K."/>
        </authorList>
    </citation>
    <scope>NUCLEOTIDE SEQUENCE [LARGE SCALE GENOMIC DNA]</scope>
    <source>
        <strain evidence="1">LZ3.2</strain>
        <tissue evidence="1">Leaf</tissue>
    </source>
</reference>
<dbReference type="Proteomes" id="UP000824120">
    <property type="component" value="Chromosome 2"/>
</dbReference>
<sequence length="131" mass="15085">MKPLEMMLKTLKVYEEIYGQLLNKDKSCFAVANNTKATNINWLENITNMKHQLFPIRYLDCPLIIGKNKISHYSYMGKTVEVSIIGPLGRNCATLIRKVEQTLEILMTRVMLFKQNNDGTSEPQLLYRGIS</sequence>
<dbReference type="OrthoDB" id="1298192at2759"/>
<keyword evidence="2" id="KW-1185">Reference proteome</keyword>
<accession>A0A9J6AS39</accession>
<dbReference type="AlphaFoldDB" id="A0A9J6AS39"/>